<keyword evidence="7" id="KW-1133">Transmembrane helix</keyword>
<dbReference type="Proteomes" id="UP000593565">
    <property type="component" value="Unassembled WGS sequence"/>
</dbReference>
<dbReference type="PANTHER" id="PTHR45760:SF2">
    <property type="entry name" value="FI19922P1-RELATED"/>
    <property type="match status" value="1"/>
</dbReference>
<comment type="subcellular location">
    <subcellularLocation>
        <location evidence="1">Mitochondrion inner membrane</location>
        <topology evidence="1">Multi-pass membrane protein</topology>
    </subcellularLocation>
</comment>
<dbReference type="EMBL" id="JAAGNN010000002">
    <property type="protein sequence ID" value="KAF4093063.1"/>
    <property type="molecule type" value="Genomic_DNA"/>
</dbReference>
<dbReference type="Gene3D" id="1.50.40.10">
    <property type="entry name" value="Mitochondrial carrier domain"/>
    <property type="match status" value="1"/>
</dbReference>
<evidence type="ECO:0000256" key="9">
    <source>
        <dbReference type="ARBA" id="ARBA00023136"/>
    </source>
</evidence>
<dbReference type="SUPFAM" id="SSF103506">
    <property type="entry name" value="Mitochondrial carrier"/>
    <property type="match status" value="1"/>
</dbReference>
<sequence length="78" mass="9056">MTLQFDVVKTRRQIELGETELLGGFLPRVIKVAPACAIMISTYEFGKAFFRKRNEEQRRGGDVWRSITAELLDRFHPN</sequence>
<dbReference type="InterPro" id="IPR045315">
    <property type="entry name" value="Mtm1-like"/>
</dbReference>
<proteinExistence type="inferred from homology"/>
<accession>A0A7J6BD83</accession>
<gene>
    <name evidence="10" type="ORF">AMELA_G00029090</name>
</gene>
<dbReference type="PANTHER" id="PTHR45760">
    <property type="entry name" value="FI19922P1-RELATED"/>
    <property type="match status" value="1"/>
</dbReference>
<evidence type="ECO:0000256" key="5">
    <source>
        <dbReference type="ARBA" id="ARBA00022737"/>
    </source>
</evidence>
<dbReference type="AlphaFoldDB" id="A0A7J6BD83"/>
<evidence type="ECO:0000256" key="6">
    <source>
        <dbReference type="ARBA" id="ARBA00022792"/>
    </source>
</evidence>
<protein>
    <submittedName>
        <fullName evidence="10">Uncharacterized protein</fullName>
    </submittedName>
</protein>
<keyword evidence="11" id="KW-1185">Reference proteome</keyword>
<dbReference type="GO" id="GO:1990542">
    <property type="term" value="P:mitochondrial transmembrane transport"/>
    <property type="evidence" value="ECO:0007669"/>
    <property type="project" value="InterPro"/>
</dbReference>
<evidence type="ECO:0000256" key="1">
    <source>
        <dbReference type="ARBA" id="ARBA00004448"/>
    </source>
</evidence>
<evidence type="ECO:0000313" key="11">
    <source>
        <dbReference type="Proteomes" id="UP000593565"/>
    </source>
</evidence>
<keyword evidence="3" id="KW-0813">Transport</keyword>
<evidence type="ECO:0000256" key="4">
    <source>
        <dbReference type="ARBA" id="ARBA00022692"/>
    </source>
</evidence>
<name>A0A7J6BD83_AMEME</name>
<evidence type="ECO:0000313" key="10">
    <source>
        <dbReference type="EMBL" id="KAF4093063.1"/>
    </source>
</evidence>
<comment type="similarity">
    <text evidence="2">Belongs to the mitochondrial carrier (TC 2.A.29) family.</text>
</comment>
<evidence type="ECO:0000256" key="2">
    <source>
        <dbReference type="ARBA" id="ARBA00006375"/>
    </source>
</evidence>
<keyword evidence="4" id="KW-0812">Transmembrane</keyword>
<evidence type="ECO:0000256" key="8">
    <source>
        <dbReference type="ARBA" id="ARBA00023128"/>
    </source>
</evidence>
<dbReference type="InterPro" id="IPR023395">
    <property type="entry name" value="MCP_dom_sf"/>
</dbReference>
<keyword evidence="8" id="KW-0496">Mitochondrion</keyword>
<evidence type="ECO:0000256" key="7">
    <source>
        <dbReference type="ARBA" id="ARBA00022989"/>
    </source>
</evidence>
<organism evidence="10 11">
    <name type="scientific">Ameiurus melas</name>
    <name type="common">Black bullhead</name>
    <name type="synonym">Silurus melas</name>
    <dbReference type="NCBI Taxonomy" id="219545"/>
    <lineage>
        <taxon>Eukaryota</taxon>
        <taxon>Metazoa</taxon>
        <taxon>Chordata</taxon>
        <taxon>Craniata</taxon>
        <taxon>Vertebrata</taxon>
        <taxon>Euteleostomi</taxon>
        <taxon>Actinopterygii</taxon>
        <taxon>Neopterygii</taxon>
        <taxon>Teleostei</taxon>
        <taxon>Ostariophysi</taxon>
        <taxon>Siluriformes</taxon>
        <taxon>Ictaluridae</taxon>
        <taxon>Ameiurus</taxon>
    </lineage>
</organism>
<reference evidence="10 11" key="1">
    <citation type="submission" date="2020-02" db="EMBL/GenBank/DDBJ databases">
        <title>A chromosome-scale genome assembly of the black bullhead catfish (Ameiurus melas).</title>
        <authorList>
            <person name="Wen M."/>
            <person name="Zham M."/>
            <person name="Cabau C."/>
            <person name="Klopp C."/>
            <person name="Donnadieu C."/>
            <person name="Roques C."/>
            <person name="Bouchez O."/>
            <person name="Lampietro C."/>
            <person name="Jouanno E."/>
            <person name="Herpin A."/>
            <person name="Louis A."/>
            <person name="Berthelot C."/>
            <person name="Parey E."/>
            <person name="Roest-Crollius H."/>
            <person name="Braasch I."/>
            <person name="Postlethwait J."/>
            <person name="Robinson-Rechavi M."/>
            <person name="Echchiki A."/>
            <person name="Begum T."/>
            <person name="Montfort J."/>
            <person name="Schartl M."/>
            <person name="Bobe J."/>
            <person name="Guiguen Y."/>
        </authorList>
    </citation>
    <scope>NUCLEOTIDE SEQUENCE [LARGE SCALE GENOMIC DNA]</scope>
    <source>
        <strain evidence="10">M_S1</strain>
        <tissue evidence="10">Blood</tissue>
    </source>
</reference>
<evidence type="ECO:0000256" key="3">
    <source>
        <dbReference type="ARBA" id="ARBA00022448"/>
    </source>
</evidence>
<keyword evidence="5" id="KW-0677">Repeat</keyword>
<dbReference type="GO" id="GO:0005743">
    <property type="term" value="C:mitochondrial inner membrane"/>
    <property type="evidence" value="ECO:0007669"/>
    <property type="project" value="UniProtKB-SubCell"/>
</dbReference>
<comment type="caution">
    <text evidence="10">The sequence shown here is derived from an EMBL/GenBank/DDBJ whole genome shotgun (WGS) entry which is preliminary data.</text>
</comment>
<keyword evidence="9" id="KW-0472">Membrane</keyword>
<keyword evidence="6" id="KW-0999">Mitochondrion inner membrane</keyword>